<dbReference type="RefSeq" id="WP_118767378.1">
    <property type="nucleotide sequence ID" value="NZ_QWKP01000197.1"/>
</dbReference>
<accession>A0A413RL12</accession>
<sequence>MAADPASVAQAHAVAAAMRAMGYPDAHVADDAVRATRALVLVSPSTATVQRSDLQWLVGQRGYETFVQLFVFAAGGFSAQSMQYGQHMDVALFTLDPAGRVAAQSPAAHRMSARRAGQTTVVTPPADRSRWWKRRS</sequence>
<proteinExistence type="predicted"/>
<comment type="caution">
    <text evidence="2">The sequence shown here is derived from an EMBL/GenBank/DDBJ whole genome shotgun (WGS) entry which is preliminary data.</text>
</comment>
<dbReference type="OrthoDB" id="3764233at2"/>
<feature type="region of interest" description="Disordered" evidence="1">
    <location>
        <begin position="105"/>
        <end position="136"/>
    </location>
</feature>
<evidence type="ECO:0000256" key="1">
    <source>
        <dbReference type="SAM" id="MobiDB-lite"/>
    </source>
</evidence>
<dbReference type="Proteomes" id="UP000283374">
    <property type="component" value="Unassembled WGS sequence"/>
</dbReference>
<evidence type="ECO:0000313" key="2">
    <source>
        <dbReference type="EMBL" id="RHA40260.1"/>
    </source>
</evidence>
<evidence type="ECO:0000313" key="3">
    <source>
        <dbReference type="Proteomes" id="UP000283374"/>
    </source>
</evidence>
<organism evidence="2 3">
    <name type="scientific">Cellulomonas rhizosphaerae</name>
    <dbReference type="NCBI Taxonomy" id="2293719"/>
    <lineage>
        <taxon>Bacteria</taxon>
        <taxon>Bacillati</taxon>
        <taxon>Actinomycetota</taxon>
        <taxon>Actinomycetes</taxon>
        <taxon>Micrococcales</taxon>
        <taxon>Cellulomonadaceae</taxon>
        <taxon>Cellulomonas</taxon>
    </lineage>
</organism>
<protein>
    <submittedName>
        <fullName evidence="2">Uncharacterized protein</fullName>
    </submittedName>
</protein>
<gene>
    <name evidence="2" type="ORF">D1825_10505</name>
</gene>
<dbReference type="AlphaFoldDB" id="A0A413RL12"/>
<dbReference type="EMBL" id="QWKP01000197">
    <property type="protein sequence ID" value="RHA40260.1"/>
    <property type="molecule type" value="Genomic_DNA"/>
</dbReference>
<keyword evidence="3" id="KW-1185">Reference proteome</keyword>
<reference evidence="2 3" key="1">
    <citation type="submission" date="2018-08" db="EMBL/GenBank/DDBJ databases">
        <title>Cellulomonas rhizosphaerae sp. nov., a novel actinomycete isolated from soil.</title>
        <authorList>
            <person name="Tian Y."/>
        </authorList>
    </citation>
    <scope>NUCLEOTIDE SEQUENCE [LARGE SCALE GENOMIC DNA]</scope>
    <source>
        <strain evidence="2 3">NEAU-TCZ24</strain>
    </source>
</reference>
<name>A0A413RL12_9CELL</name>